<evidence type="ECO:0000256" key="1">
    <source>
        <dbReference type="ARBA" id="ARBA00022737"/>
    </source>
</evidence>
<dbReference type="Gene3D" id="3.40.50.300">
    <property type="entry name" value="P-loop containing nucleotide triphosphate hydrolases"/>
    <property type="match status" value="1"/>
</dbReference>
<dbReference type="SUPFAM" id="SSF52540">
    <property type="entry name" value="P-loop containing nucleoside triphosphate hydrolases"/>
    <property type="match status" value="1"/>
</dbReference>
<evidence type="ECO:0000259" key="2">
    <source>
        <dbReference type="PROSITE" id="PS50837"/>
    </source>
</evidence>
<dbReference type="PROSITE" id="PS50837">
    <property type="entry name" value="NACHT"/>
    <property type="match status" value="1"/>
</dbReference>
<dbReference type="InterPro" id="IPR007111">
    <property type="entry name" value="NACHT_NTPase"/>
</dbReference>
<keyword evidence="1" id="KW-0677">Repeat</keyword>
<dbReference type="InterPro" id="IPR027417">
    <property type="entry name" value="P-loop_NTPase"/>
</dbReference>
<evidence type="ECO:0000313" key="3">
    <source>
        <dbReference type="EMBL" id="CAE6351358.1"/>
    </source>
</evidence>
<comment type="caution">
    <text evidence="3">The sequence shown here is derived from an EMBL/GenBank/DDBJ whole genome shotgun (WGS) entry which is preliminary data.</text>
</comment>
<dbReference type="Pfam" id="PF24883">
    <property type="entry name" value="NPHP3_N"/>
    <property type="match status" value="1"/>
</dbReference>
<dbReference type="AlphaFoldDB" id="A0A8H2WBK2"/>
<proteinExistence type="predicted"/>
<feature type="domain" description="NACHT" evidence="2">
    <location>
        <begin position="204"/>
        <end position="349"/>
    </location>
</feature>
<dbReference type="PANTHER" id="PTHR10039">
    <property type="entry name" value="AMELOGENIN"/>
    <property type="match status" value="1"/>
</dbReference>
<reference evidence="3" key="1">
    <citation type="submission" date="2021-01" db="EMBL/GenBank/DDBJ databases">
        <authorList>
            <person name="Kaushik A."/>
        </authorList>
    </citation>
    <scope>NUCLEOTIDE SEQUENCE</scope>
    <source>
        <strain evidence="3">AG1-1C</strain>
    </source>
</reference>
<dbReference type="InterPro" id="IPR056884">
    <property type="entry name" value="NPHP3-like_N"/>
</dbReference>
<evidence type="ECO:0000313" key="4">
    <source>
        <dbReference type="Proteomes" id="UP000663846"/>
    </source>
</evidence>
<name>A0A8H2WBK2_9AGAM</name>
<gene>
    <name evidence="3" type="ORF">RDB_LOCUS10965</name>
</gene>
<dbReference type="Proteomes" id="UP000663846">
    <property type="component" value="Unassembled WGS sequence"/>
</dbReference>
<sequence>MVARNSKSQNIAWDRLRGSLRTLKNNSSKFPTLSSAIGTLLTCLDEFEVAAEPRQDFEDLATEMTALSNTLNQYMHSSSSTLISGSVKSISISIEKQATEVREKLSRVKKGGIRDTQADEDLLSYYRRIQTLFRQLQTNVNSNIWNIANEHLANTRLEGLTSVKQAVYDSTLSAEINRRGCTEGTRTGVLTSLEGWLHDTTSWSIYWMNGMAGTGKTTVASTFCERLEKRKLLAGSFFCTRSSADCRKAARIVPTIAYQLARYSIPYRSALCRILEQTPDIASKNVLKQFEHLLKEPLQQVKDAMPDHLAVVIDGLDECEDRKGVELFLEMLFRYAPQIPLKFLVTSRPVPEIYRKMMVPSRPREVMYLHDTDKTLVQADIEIYFKEELGSLSLSSADIAKLVERSGTLFVYAANLVRYIQSGKRLSSSHKRLQSLLSMRPDETRVHSLTDALYTAVLESALNEDEREMDERAETLAALRVVLFAQKPISVEEIACLAGIRDARRARLALLPLWSVLHESKETGLVSTLDPSFTDFIFNKERSGKYFCDATELGRSE</sequence>
<accession>A0A8H2WBK2</accession>
<organism evidence="3 4">
    <name type="scientific">Rhizoctonia solani</name>
    <dbReference type="NCBI Taxonomy" id="456999"/>
    <lineage>
        <taxon>Eukaryota</taxon>
        <taxon>Fungi</taxon>
        <taxon>Dikarya</taxon>
        <taxon>Basidiomycota</taxon>
        <taxon>Agaricomycotina</taxon>
        <taxon>Agaricomycetes</taxon>
        <taxon>Cantharellales</taxon>
        <taxon>Ceratobasidiaceae</taxon>
        <taxon>Rhizoctonia</taxon>
    </lineage>
</organism>
<dbReference type="EMBL" id="CAJMWS010000056">
    <property type="protein sequence ID" value="CAE6351358.1"/>
    <property type="molecule type" value="Genomic_DNA"/>
</dbReference>
<protein>
    <recommendedName>
        <fullName evidence="2">NACHT domain-containing protein</fullName>
    </recommendedName>
</protein>